<feature type="domain" description="J" evidence="5">
    <location>
        <begin position="6"/>
        <end position="74"/>
    </location>
</feature>
<reference evidence="6 7" key="1">
    <citation type="journal article" date="2020" name="Nat. Food">
        <title>A phased Vanilla planifolia genome enables genetic improvement of flavour and production.</title>
        <authorList>
            <person name="Hasing T."/>
            <person name="Tang H."/>
            <person name="Brym M."/>
            <person name="Khazi F."/>
            <person name="Huang T."/>
            <person name="Chambers A.H."/>
        </authorList>
    </citation>
    <scope>NUCLEOTIDE SEQUENCE [LARGE SCALE GENOMIC DNA]</scope>
    <source>
        <tissue evidence="6">Leaf</tissue>
    </source>
</reference>
<dbReference type="Pfam" id="PF11875">
    <property type="entry name" value="DnaJ-like_C11_C"/>
    <property type="match status" value="1"/>
</dbReference>
<dbReference type="InterPro" id="IPR024586">
    <property type="entry name" value="DnaJ-like_C11_C"/>
</dbReference>
<dbReference type="CDD" id="cd06257">
    <property type="entry name" value="DnaJ"/>
    <property type="match status" value="1"/>
</dbReference>
<dbReference type="EMBL" id="JADCNL010000007">
    <property type="protein sequence ID" value="KAG0473258.1"/>
    <property type="molecule type" value="Genomic_DNA"/>
</dbReference>
<dbReference type="SUPFAM" id="SSF46565">
    <property type="entry name" value="Chaperone J-domain"/>
    <property type="match status" value="1"/>
</dbReference>
<dbReference type="GO" id="GO:0005783">
    <property type="term" value="C:endoplasmic reticulum"/>
    <property type="evidence" value="ECO:0007669"/>
    <property type="project" value="UniProtKB-ARBA"/>
</dbReference>
<dbReference type="InterPro" id="IPR036869">
    <property type="entry name" value="J_dom_sf"/>
</dbReference>
<keyword evidence="4" id="KW-0812">Transmembrane</keyword>
<keyword evidence="7" id="KW-1185">Reference proteome</keyword>
<dbReference type="Pfam" id="PF00226">
    <property type="entry name" value="DnaJ"/>
    <property type="match status" value="1"/>
</dbReference>
<evidence type="ECO:0000256" key="2">
    <source>
        <dbReference type="ARBA" id="ARBA00023136"/>
    </source>
</evidence>
<dbReference type="InterPro" id="IPR042162">
    <property type="entry name" value="AtJ13"/>
</dbReference>
<organism evidence="6 7">
    <name type="scientific">Vanilla planifolia</name>
    <name type="common">Vanilla</name>
    <dbReference type="NCBI Taxonomy" id="51239"/>
    <lineage>
        <taxon>Eukaryota</taxon>
        <taxon>Viridiplantae</taxon>
        <taxon>Streptophyta</taxon>
        <taxon>Embryophyta</taxon>
        <taxon>Tracheophyta</taxon>
        <taxon>Spermatophyta</taxon>
        <taxon>Magnoliopsida</taxon>
        <taxon>Liliopsida</taxon>
        <taxon>Asparagales</taxon>
        <taxon>Orchidaceae</taxon>
        <taxon>Vanilloideae</taxon>
        <taxon>Vanilleae</taxon>
        <taxon>Vanilla</taxon>
    </lineage>
</organism>
<dbReference type="InterPro" id="IPR018253">
    <property type="entry name" value="DnaJ_domain_CS"/>
</dbReference>
<proteinExistence type="predicted"/>
<evidence type="ECO:0000313" key="7">
    <source>
        <dbReference type="Proteomes" id="UP000636800"/>
    </source>
</evidence>
<name>A0A835UTD5_VANPL</name>
<dbReference type="PRINTS" id="PR00625">
    <property type="entry name" value="JDOMAIN"/>
</dbReference>
<dbReference type="PANTHER" id="PTHR44914:SF1">
    <property type="entry name" value="CHAPERONE PROTEIN DNAJ 13"/>
    <property type="match status" value="1"/>
</dbReference>
<dbReference type="PROSITE" id="PS00636">
    <property type="entry name" value="DNAJ_1"/>
    <property type="match status" value="1"/>
</dbReference>
<dbReference type="InterPro" id="IPR001623">
    <property type="entry name" value="DnaJ_domain"/>
</dbReference>
<dbReference type="Pfam" id="PF22774">
    <property type="entry name" value="DNAJC11_beta-barrel"/>
    <property type="match status" value="1"/>
</dbReference>
<feature type="transmembrane region" description="Helical" evidence="4">
    <location>
        <begin position="354"/>
        <end position="373"/>
    </location>
</feature>
<gene>
    <name evidence="6" type="ORF">HPP92_015115</name>
</gene>
<dbReference type="Gene3D" id="1.10.287.110">
    <property type="entry name" value="DnaJ domain"/>
    <property type="match status" value="1"/>
</dbReference>
<dbReference type="SMART" id="SM00271">
    <property type="entry name" value="DnaJ"/>
    <property type="match status" value="1"/>
</dbReference>
<keyword evidence="3" id="KW-0143">Chaperone</keyword>
<evidence type="ECO:0000256" key="3">
    <source>
        <dbReference type="ARBA" id="ARBA00023186"/>
    </source>
</evidence>
<evidence type="ECO:0000256" key="1">
    <source>
        <dbReference type="ARBA" id="ARBA00004370"/>
    </source>
</evidence>
<accession>A0A835UTD5</accession>
<dbReference type="PROSITE" id="PS50076">
    <property type="entry name" value="DNAJ_2"/>
    <property type="match status" value="1"/>
</dbReference>
<comment type="caution">
    <text evidence="6">The sequence shown here is derived from an EMBL/GenBank/DDBJ whole genome shotgun (WGS) entry which is preliminary data.</text>
</comment>
<dbReference type="InterPro" id="IPR055225">
    <property type="entry name" value="DNAJC11-like_beta-barrel"/>
</dbReference>
<evidence type="ECO:0000256" key="4">
    <source>
        <dbReference type="SAM" id="Phobius"/>
    </source>
</evidence>
<comment type="subcellular location">
    <subcellularLocation>
        <location evidence="1">Membrane</location>
    </subcellularLocation>
</comment>
<dbReference type="PANTHER" id="PTHR44914">
    <property type="entry name" value="CHAPERONE PROTEIN DNAJ 13"/>
    <property type="match status" value="1"/>
</dbReference>
<evidence type="ECO:0000313" key="6">
    <source>
        <dbReference type="EMBL" id="KAG0473258.1"/>
    </source>
</evidence>
<protein>
    <recommendedName>
        <fullName evidence="5">J domain-containing protein</fullName>
    </recommendedName>
</protein>
<dbReference type="GO" id="GO:0016020">
    <property type="term" value="C:membrane"/>
    <property type="evidence" value="ECO:0007669"/>
    <property type="project" value="UniProtKB-SubCell"/>
</dbReference>
<evidence type="ECO:0000259" key="5">
    <source>
        <dbReference type="PROSITE" id="PS50076"/>
    </source>
</evidence>
<sequence>MESRRELYAILNIPPEASDEEIRKAYRQWAQIYHPDKYQDPQLKDVATENFQKIRDAYEILSDENKRLIYDVYGMEGLNSGYELGTKLNKPEEIKEELERLRRRKEEEKIFAHSWPSGSLLAKFSLPQYLNGDGILSGMAMFSELQSQLSSRNTLSIGGNLSVTGNSGAGAASALLKHQISPFASIELMATAGLRALVNVQASRQLSQHSFATSGLAISLRDGSINLSNAWTRQMSETTVGSIKLVLGVESSISVGWQKKDEKTSAAGDLKFGTTSIGVSAHYTHHFSPRSHGRIAGRIGSTALEIEVGGGRKISEFSTVRMLYTVGFQGISWTFELHRRGQKLIIPVLLFRELNAILATSAFFIPSSLYFLLKRFVMKPYHLKRERRKALDKMANSSIQVNEARKAAEKAQKILEIVSNRKRNKQLEKGGLVITKAVYGNMKEMERSERREELNDEVTSQVLDVTLPLNFLVADSGQLKLHEGIKKSGIMGFCDPCPELPKQLLVEYTLHGDNYRVVVGDYEELLIPQEKHRL</sequence>
<dbReference type="AlphaFoldDB" id="A0A835UTD5"/>
<dbReference type="Proteomes" id="UP000636800">
    <property type="component" value="Chromosome 7"/>
</dbReference>
<keyword evidence="4" id="KW-1133">Transmembrane helix</keyword>
<keyword evidence="2 4" id="KW-0472">Membrane</keyword>